<accession>A0ABM3VEU5</accession>
<name>A0ABM3VEU5_MUSDO</name>
<dbReference type="GeneID" id="131805080"/>
<protein>
    <submittedName>
        <fullName evidence="2">Uncharacterized protein LOC131805080</fullName>
    </submittedName>
</protein>
<evidence type="ECO:0000313" key="1">
    <source>
        <dbReference type="Proteomes" id="UP001652621"/>
    </source>
</evidence>
<reference evidence="2" key="1">
    <citation type="submission" date="2025-08" db="UniProtKB">
        <authorList>
            <consortium name="RefSeq"/>
        </authorList>
    </citation>
    <scope>IDENTIFICATION</scope>
    <source>
        <strain evidence="2">Aabys</strain>
        <tissue evidence="2">Whole body</tissue>
    </source>
</reference>
<dbReference type="RefSeq" id="XP_058984310.1">
    <property type="nucleotide sequence ID" value="XM_059128327.1"/>
</dbReference>
<proteinExistence type="predicted"/>
<keyword evidence="1" id="KW-1185">Reference proteome</keyword>
<gene>
    <name evidence="2" type="primary">LOC131805080</name>
</gene>
<dbReference type="Proteomes" id="UP001652621">
    <property type="component" value="Unplaced"/>
</dbReference>
<sequence>MQESKDNLDNVFKNWPRYKDLNGLDLINIDFQTLYPNKSNLLFEKIETFVADVCKIFPSLIKDKLNMNLFDTLNKCSNWSSDTTQFQIFNLLHAVILPPRLSKTHKPTISEAQKDMMVHLVNINNFKHMEDTITVSALEEKLSVQPKVIVVGEDVNNLKEFSVYLNGSIYKVHTLLAAQS</sequence>
<organism evidence="1 2">
    <name type="scientific">Musca domestica</name>
    <name type="common">House fly</name>
    <dbReference type="NCBI Taxonomy" id="7370"/>
    <lineage>
        <taxon>Eukaryota</taxon>
        <taxon>Metazoa</taxon>
        <taxon>Ecdysozoa</taxon>
        <taxon>Arthropoda</taxon>
        <taxon>Hexapoda</taxon>
        <taxon>Insecta</taxon>
        <taxon>Pterygota</taxon>
        <taxon>Neoptera</taxon>
        <taxon>Endopterygota</taxon>
        <taxon>Diptera</taxon>
        <taxon>Brachycera</taxon>
        <taxon>Muscomorpha</taxon>
        <taxon>Muscoidea</taxon>
        <taxon>Muscidae</taxon>
        <taxon>Musca</taxon>
    </lineage>
</organism>
<evidence type="ECO:0000313" key="2">
    <source>
        <dbReference type="RefSeq" id="XP_058984310.1"/>
    </source>
</evidence>